<evidence type="ECO:0000256" key="1">
    <source>
        <dbReference type="SAM" id="MobiDB-lite"/>
    </source>
</evidence>
<evidence type="ECO:0000313" key="2">
    <source>
        <dbReference type="EMBL" id="EME83561.1"/>
    </source>
</evidence>
<evidence type="ECO:0008006" key="4">
    <source>
        <dbReference type="Google" id="ProtNLM"/>
    </source>
</evidence>
<organism evidence="2 3">
    <name type="scientific">Pseudocercospora fijiensis (strain CIRAD86)</name>
    <name type="common">Black leaf streak disease fungus</name>
    <name type="synonym">Mycosphaerella fijiensis</name>
    <dbReference type="NCBI Taxonomy" id="383855"/>
    <lineage>
        <taxon>Eukaryota</taxon>
        <taxon>Fungi</taxon>
        <taxon>Dikarya</taxon>
        <taxon>Ascomycota</taxon>
        <taxon>Pezizomycotina</taxon>
        <taxon>Dothideomycetes</taxon>
        <taxon>Dothideomycetidae</taxon>
        <taxon>Mycosphaerellales</taxon>
        <taxon>Mycosphaerellaceae</taxon>
        <taxon>Pseudocercospora</taxon>
    </lineage>
</organism>
<dbReference type="Proteomes" id="UP000016932">
    <property type="component" value="Unassembled WGS sequence"/>
</dbReference>
<dbReference type="PANTHER" id="PTHR46564:SF1">
    <property type="entry name" value="TRANSPOSASE"/>
    <property type="match status" value="1"/>
</dbReference>
<evidence type="ECO:0000313" key="3">
    <source>
        <dbReference type="Proteomes" id="UP000016932"/>
    </source>
</evidence>
<reference evidence="2 3" key="1">
    <citation type="journal article" date="2012" name="PLoS Pathog.">
        <title>Diverse lifestyles and strategies of plant pathogenesis encoded in the genomes of eighteen Dothideomycetes fungi.</title>
        <authorList>
            <person name="Ohm R.A."/>
            <person name="Feau N."/>
            <person name="Henrissat B."/>
            <person name="Schoch C.L."/>
            <person name="Horwitz B.A."/>
            <person name="Barry K.W."/>
            <person name="Condon B.J."/>
            <person name="Copeland A.C."/>
            <person name="Dhillon B."/>
            <person name="Glaser F."/>
            <person name="Hesse C.N."/>
            <person name="Kosti I."/>
            <person name="LaButti K."/>
            <person name="Lindquist E.A."/>
            <person name="Lucas S."/>
            <person name="Salamov A.A."/>
            <person name="Bradshaw R.E."/>
            <person name="Ciuffetti L."/>
            <person name="Hamelin R.C."/>
            <person name="Kema G.H.J."/>
            <person name="Lawrence C."/>
            <person name="Scott J.A."/>
            <person name="Spatafora J.W."/>
            <person name="Turgeon B.G."/>
            <person name="de Wit P.J.G.M."/>
            <person name="Zhong S."/>
            <person name="Goodwin S.B."/>
            <person name="Grigoriev I.V."/>
        </authorList>
    </citation>
    <scope>NUCLEOTIDE SEQUENCE [LARGE SCALE GENOMIC DNA]</scope>
    <source>
        <strain evidence="2 3">CIRAD86</strain>
    </source>
</reference>
<sequence length="242" mass="26578">MSLRHNSPSSPSIQAGRLVPGHFAGSYGTLEVDLLAPIEKIWLDPEGSSKGSKGTEPSAEGTMAFEKLAMASAIAAWSYHQLCYCRRCPGGLTRGNPCKALQANALSRAMACPQPSPSKSRQPARDEIRASMSREKSLQPVIIRRQDSGSMGRVRRGLTATTWSILPAFTINWYLPCTPVYQGSVKKEIFFRWLADDVLPLLDGGPQMIFVMDNCLIHHGANIVRLILEAGPRIEYLPPLIF</sequence>
<dbReference type="InterPro" id="IPR036397">
    <property type="entry name" value="RNaseH_sf"/>
</dbReference>
<dbReference type="PANTHER" id="PTHR46564">
    <property type="entry name" value="TRANSPOSASE"/>
    <property type="match status" value="1"/>
</dbReference>
<feature type="compositionally biased region" description="Basic and acidic residues" evidence="1">
    <location>
        <begin position="123"/>
        <end position="137"/>
    </location>
</feature>
<accession>M3AG44</accession>
<dbReference type="Gene3D" id="3.30.420.10">
    <property type="entry name" value="Ribonuclease H-like superfamily/Ribonuclease H"/>
    <property type="match status" value="1"/>
</dbReference>
<dbReference type="RefSeq" id="XP_007926748.1">
    <property type="nucleotide sequence ID" value="XM_007928557.1"/>
</dbReference>
<dbReference type="HOGENOM" id="CLU_1147619_0_0_1"/>
<feature type="region of interest" description="Disordered" evidence="1">
    <location>
        <begin position="110"/>
        <end position="137"/>
    </location>
</feature>
<dbReference type="GeneID" id="19333290"/>
<dbReference type="KEGG" id="pfj:MYCFIDRAFT_174988"/>
<dbReference type="VEuPathDB" id="FungiDB:MYCFIDRAFT_174988"/>
<protein>
    <recommendedName>
        <fullName evidence="4">Tc1-like transposase DDE domain-containing protein</fullName>
    </recommendedName>
</protein>
<dbReference type="EMBL" id="KB446558">
    <property type="protein sequence ID" value="EME83561.1"/>
    <property type="molecule type" value="Genomic_DNA"/>
</dbReference>
<gene>
    <name evidence="2" type="ORF">MYCFIDRAFT_174988</name>
</gene>
<proteinExistence type="predicted"/>
<dbReference type="GO" id="GO:0003676">
    <property type="term" value="F:nucleic acid binding"/>
    <property type="evidence" value="ECO:0007669"/>
    <property type="project" value="InterPro"/>
</dbReference>
<keyword evidence="3" id="KW-1185">Reference proteome</keyword>
<dbReference type="AlphaFoldDB" id="M3AG44"/>
<dbReference type="OrthoDB" id="3755005at2759"/>
<name>M3AG44_PSEFD</name>